<dbReference type="STRING" id="33528.ENSGAFP00000017423"/>
<comment type="similarity">
    <text evidence="1 5">Belongs to the cyclin family.</text>
</comment>
<evidence type="ECO:0000259" key="7">
    <source>
        <dbReference type="SMART" id="SM00385"/>
    </source>
</evidence>
<dbReference type="PANTHER" id="PTHR22896:SF3">
    <property type="entry name" value="CDK5 AND ABL1 ENZYME SUBSTRATE 2"/>
    <property type="match status" value="1"/>
</dbReference>
<dbReference type="FunFam" id="1.10.472.10:FF:000020">
    <property type="entry name" value="CDK5 and ABL1 enzyme substrate 1"/>
    <property type="match status" value="1"/>
</dbReference>
<dbReference type="GO" id="GO:0005829">
    <property type="term" value="C:cytosol"/>
    <property type="evidence" value="ECO:0007669"/>
    <property type="project" value="UniProtKB-ARBA"/>
</dbReference>
<dbReference type="GO" id="GO:0051726">
    <property type="term" value="P:regulation of cell cycle"/>
    <property type="evidence" value="ECO:0007669"/>
    <property type="project" value="InterPro"/>
</dbReference>
<feature type="compositionally biased region" description="Polar residues" evidence="6">
    <location>
        <begin position="214"/>
        <end position="229"/>
    </location>
</feature>
<keyword evidence="4" id="KW-0131">Cell cycle</keyword>
<evidence type="ECO:0000313" key="9">
    <source>
        <dbReference type="Proteomes" id="UP000250572"/>
    </source>
</evidence>
<dbReference type="Gene3D" id="1.10.472.10">
    <property type="entry name" value="Cyclin-like"/>
    <property type="match status" value="1"/>
</dbReference>
<evidence type="ECO:0000256" key="4">
    <source>
        <dbReference type="ARBA" id="ARBA00023306"/>
    </source>
</evidence>
<dbReference type="SMART" id="SM00385">
    <property type="entry name" value="CYCLIN"/>
    <property type="match status" value="1"/>
</dbReference>
<accession>A0A315VLC4</accession>
<dbReference type="CDD" id="cd20603">
    <property type="entry name" value="CYCLIN_CABLES2"/>
    <property type="match status" value="1"/>
</dbReference>
<dbReference type="Proteomes" id="UP000250572">
    <property type="component" value="Unassembled WGS sequence"/>
</dbReference>
<keyword evidence="3" id="KW-0132">Cell division</keyword>
<feature type="domain" description="Cyclin-like" evidence="7">
    <location>
        <begin position="476"/>
        <end position="563"/>
    </location>
</feature>
<evidence type="ECO:0000256" key="1">
    <source>
        <dbReference type="ARBA" id="ARBA00008742"/>
    </source>
</evidence>
<keyword evidence="9" id="KW-1185">Reference proteome</keyword>
<dbReference type="InterPro" id="IPR012388">
    <property type="entry name" value="CABLES1/2"/>
</dbReference>
<gene>
    <name evidence="8" type="ORF">CCH79_00018691</name>
</gene>
<name>A0A315VLC4_GAMAF</name>
<comment type="caution">
    <text evidence="8">The sequence shown here is derived from an EMBL/GenBank/DDBJ whole genome shotgun (WGS) entry which is preliminary data.</text>
</comment>
<dbReference type="InterPro" id="IPR006671">
    <property type="entry name" value="Cyclin_N"/>
</dbReference>
<protein>
    <recommendedName>
        <fullName evidence="7">Cyclin-like domain-containing protein</fullName>
    </recommendedName>
</protein>
<evidence type="ECO:0000256" key="5">
    <source>
        <dbReference type="RuleBase" id="RU000383"/>
    </source>
</evidence>
<feature type="region of interest" description="Disordered" evidence="6">
    <location>
        <begin position="190"/>
        <end position="243"/>
    </location>
</feature>
<dbReference type="InterPro" id="IPR036915">
    <property type="entry name" value="Cyclin-like_sf"/>
</dbReference>
<keyword evidence="2" id="KW-0597">Phosphoprotein</keyword>
<evidence type="ECO:0000256" key="3">
    <source>
        <dbReference type="ARBA" id="ARBA00022618"/>
    </source>
</evidence>
<keyword evidence="5" id="KW-0195">Cyclin</keyword>
<feature type="region of interest" description="Disordered" evidence="6">
    <location>
        <begin position="98"/>
        <end position="133"/>
    </location>
</feature>
<sequence length="589" mass="65100">MVEQVLELGGPPEFNFVTECHKLFQLSRQRFPALRFLSGAGGAMAAAACGLHGAVVATAVSGKKTVTYREYNRRNRENSRRRQAALLFLTNISLDGRPVRSNSAETRRSYNKEPEFDEANPGSAAAGGLCADPPHMNSLSPSVSFGVLSPGSKAGLTVPPILVLPSDNGFNNVGSTEVLLGSRRGSFPLPGDGNLLSPSPSNNSLLPSPLGPRKSSTLLSVQSYNSVSSEPRHRTRNLSGGSPRARQAKKIHFIKNMKQYDTRGSRIVLICAKRSLCAAFSIMPYGESFYLRNSVKLSAAFVSVPCLFFVLSDPTLNHTRRSHSSGNISTTLEMLPGLEGFQLDSYGRSVSYAQFLYPTNALVRGKPSSVSNLTLQIPMSRSTHSIPGRSHPPSRLSSTVGLDLGVEDVSEYDPNLLSDPQWPCGKHKRVLIFASYMTTVIEYVKPSDLKKDMNETFKEKFPHIKLTLSKIRSLKREMRLVGEDCGLQPVTVAMAFVYFEKLVLQGRLNKQNRKLVSAACILLAAKISSDLKKHEVKQLIDKLEERFRISRKELISFEFIILVALEMALYLPESKVLPHYRRLMQQQQI</sequence>
<dbReference type="EMBL" id="NHOQ01001446">
    <property type="protein sequence ID" value="PWA24319.1"/>
    <property type="molecule type" value="Genomic_DNA"/>
</dbReference>
<dbReference type="AlphaFoldDB" id="A0A315VLC4"/>
<evidence type="ECO:0000256" key="2">
    <source>
        <dbReference type="ARBA" id="ARBA00022553"/>
    </source>
</evidence>
<dbReference type="PIRSF" id="PIRSF025798">
    <property type="entry name" value="Cables"/>
    <property type="match status" value="1"/>
</dbReference>
<evidence type="ECO:0000313" key="8">
    <source>
        <dbReference type="EMBL" id="PWA24319.1"/>
    </source>
</evidence>
<feature type="compositionally biased region" description="Basic and acidic residues" evidence="6">
    <location>
        <begin position="105"/>
        <end position="114"/>
    </location>
</feature>
<reference evidence="8 9" key="1">
    <citation type="journal article" date="2018" name="G3 (Bethesda)">
        <title>A High-Quality Reference Genome for the Invasive Mosquitofish Gambusia affinis Using a Chicago Library.</title>
        <authorList>
            <person name="Hoffberg S.L."/>
            <person name="Troendle N.J."/>
            <person name="Glenn T.C."/>
            <person name="Mahmud O."/>
            <person name="Louha S."/>
            <person name="Chalopin D."/>
            <person name="Bennetzen J.L."/>
            <person name="Mauricio R."/>
        </authorList>
    </citation>
    <scope>NUCLEOTIDE SEQUENCE [LARGE SCALE GENOMIC DNA]</scope>
    <source>
        <strain evidence="8">NE01/NJP1002.9</strain>
        <tissue evidence="8">Muscle</tissue>
    </source>
</reference>
<evidence type="ECO:0000256" key="6">
    <source>
        <dbReference type="SAM" id="MobiDB-lite"/>
    </source>
</evidence>
<dbReference type="InterPro" id="IPR013763">
    <property type="entry name" value="Cyclin-like_dom"/>
</dbReference>
<dbReference type="PANTHER" id="PTHR22896">
    <property type="entry name" value="CDK5 AND ABL1 ENZYME SUBSTRATE 1"/>
    <property type="match status" value="1"/>
</dbReference>
<dbReference type="Pfam" id="PF00134">
    <property type="entry name" value="Cyclin_N"/>
    <property type="match status" value="1"/>
</dbReference>
<organism evidence="8 9">
    <name type="scientific">Gambusia affinis</name>
    <name type="common">Western mosquitofish</name>
    <name type="synonym">Heterandria affinis</name>
    <dbReference type="NCBI Taxonomy" id="33528"/>
    <lineage>
        <taxon>Eukaryota</taxon>
        <taxon>Metazoa</taxon>
        <taxon>Chordata</taxon>
        <taxon>Craniata</taxon>
        <taxon>Vertebrata</taxon>
        <taxon>Euteleostomi</taxon>
        <taxon>Actinopterygii</taxon>
        <taxon>Neopterygii</taxon>
        <taxon>Teleostei</taxon>
        <taxon>Neoteleostei</taxon>
        <taxon>Acanthomorphata</taxon>
        <taxon>Ovalentaria</taxon>
        <taxon>Atherinomorphae</taxon>
        <taxon>Cyprinodontiformes</taxon>
        <taxon>Poeciliidae</taxon>
        <taxon>Poeciliinae</taxon>
        <taxon>Gambusia</taxon>
    </lineage>
</organism>
<dbReference type="SUPFAM" id="SSF47954">
    <property type="entry name" value="Cyclin-like"/>
    <property type="match status" value="1"/>
</dbReference>
<dbReference type="GO" id="GO:0051301">
    <property type="term" value="P:cell division"/>
    <property type="evidence" value="ECO:0007669"/>
    <property type="project" value="UniProtKB-KW"/>
</dbReference>
<proteinExistence type="inferred from homology"/>
<feature type="compositionally biased region" description="Low complexity" evidence="6">
    <location>
        <begin position="193"/>
        <end position="212"/>
    </location>
</feature>